<dbReference type="GO" id="GO:0022857">
    <property type="term" value="F:transmembrane transporter activity"/>
    <property type="evidence" value="ECO:0007669"/>
    <property type="project" value="InterPro"/>
</dbReference>
<sequence>MRNFWIVIAIWAVSLGAAAQFGKFAVLFDRVALAYPGQPLPMIGLVVSTVGFVGLIFGTTAGLFVSALGYRQVLVVALLAGAAISAVEALMPPLPILLGLRALEGLSHLAIVVAAPVMTAQVSSPRWQGAAMTLYSSFFAVSFAALGLIGPSVADWGGLPAIYLGHAAYMLAGAVLMALLLPRDLRGPLPRLTLPALLTQHGRIYASPYEAAPAMGFVCYTITYVAFLTLMPQQFLGRPEQAVLATFMPLVSVGISLTLGVWGLSRFGAVRMVQAGFAAGLAFALMLWLVWGQATPTVWAAFGVAAALGVVQSASFATIPQLNPEPEARARAAGAIAQLGNLGTTSGTPLLVWLIAQAGGTGLALFLGLFCALGIAIHAAQAARRG</sequence>
<dbReference type="AlphaFoldDB" id="A0A918TDM1"/>
<dbReference type="InterPro" id="IPR036259">
    <property type="entry name" value="MFS_trans_sf"/>
</dbReference>
<organism evidence="6 7">
    <name type="scientific">Neogemmobacter tilapiae</name>
    <dbReference type="NCBI Taxonomy" id="875041"/>
    <lineage>
        <taxon>Bacteria</taxon>
        <taxon>Pseudomonadati</taxon>
        <taxon>Pseudomonadota</taxon>
        <taxon>Alphaproteobacteria</taxon>
        <taxon>Rhodobacterales</taxon>
        <taxon>Paracoccaceae</taxon>
        <taxon>Neogemmobacter</taxon>
    </lineage>
</organism>
<protein>
    <submittedName>
        <fullName evidence="6">MFS transporter</fullName>
    </submittedName>
</protein>
<evidence type="ECO:0000313" key="7">
    <source>
        <dbReference type="Proteomes" id="UP000638981"/>
    </source>
</evidence>
<keyword evidence="7" id="KW-1185">Reference proteome</keyword>
<feature type="transmembrane region" description="Helical" evidence="4">
    <location>
        <begin position="43"/>
        <end position="66"/>
    </location>
</feature>
<keyword evidence="2 4" id="KW-1133">Transmembrane helix</keyword>
<gene>
    <name evidence="6" type="ORF">GCM10007315_00290</name>
</gene>
<accession>A0A918TDM1</accession>
<evidence type="ECO:0000256" key="2">
    <source>
        <dbReference type="ARBA" id="ARBA00022989"/>
    </source>
</evidence>
<dbReference type="InterPro" id="IPR011701">
    <property type="entry name" value="MFS"/>
</dbReference>
<feature type="domain" description="Major facilitator superfamily (MFS) profile" evidence="5">
    <location>
        <begin position="6"/>
        <end position="386"/>
    </location>
</feature>
<evidence type="ECO:0000313" key="6">
    <source>
        <dbReference type="EMBL" id="GHC43271.1"/>
    </source>
</evidence>
<evidence type="ECO:0000256" key="1">
    <source>
        <dbReference type="ARBA" id="ARBA00022692"/>
    </source>
</evidence>
<evidence type="ECO:0000256" key="3">
    <source>
        <dbReference type="ARBA" id="ARBA00023136"/>
    </source>
</evidence>
<dbReference type="SUPFAM" id="SSF103473">
    <property type="entry name" value="MFS general substrate transporter"/>
    <property type="match status" value="1"/>
</dbReference>
<reference evidence="6" key="1">
    <citation type="journal article" date="2014" name="Int. J. Syst. Evol. Microbiol.">
        <title>Complete genome sequence of Corynebacterium casei LMG S-19264T (=DSM 44701T), isolated from a smear-ripened cheese.</title>
        <authorList>
            <consortium name="US DOE Joint Genome Institute (JGI-PGF)"/>
            <person name="Walter F."/>
            <person name="Albersmeier A."/>
            <person name="Kalinowski J."/>
            <person name="Ruckert C."/>
        </authorList>
    </citation>
    <scope>NUCLEOTIDE SEQUENCE</scope>
    <source>
        <strain evidence="6">KCTC 23310</strain>
    </source>
</reference>
<keyword evidence="3 4" id="KW-0472">Membrane</keyword>
<evidence type="ECO:0000256" key="4">
    <source>
        <dbReference type="SAM" id="Phobius"/>
    </source>
</evidence>
<dbReference type="Proteomes" id="UP000638981">
    <property type="component" value="Unassembled WGS sequence"/>
</dbReference>
<feature type="transmembrane region" description="Helical" evidence="4">
    <location>
        <begin position="129"/>
        <end position="149"/>
    </location>
</feature>
<comment type="caution">
    <text evidence="6">The sequence shown here is derived from an EMBL/GenBank/DDBJ whole genome shotgun (WGS) entry which is preliminary data.</text>
</comment>
<dbReference type="EMBL" id="BMYJ01000001">
    <property type="protein sequence ID" value="GHC43271.1"/>
    <property type="molecule type" value="Genomic_DNA"/>
</dbReference>
<dbReference type="Pfam" id="PF07690">
    <property type="entry name" value="MFS_1"/>
    <property type="match status" value="1"/>
</dbReference>
<name>A0A918TDM1_9RHOB</name>
<keyword evidence="1 4" id="KW-0812">Transmembrane</keyword>
<evidence type="ECO:0000259" key="5">
    <source>
        <dbReference type="PROSITE" id="PS50850"/>
    </source>
</evidence>
<proteinExistence type="predicted"/>
<dbReference type="Gene3D" id="1.20.1250.20">
    <property type="entry name" value="MFS general substrate transporter like domains"/>
    <property type="match status" value="1"/>
</dbReference>
<dbReference type="PROSITE" id="PS50850">
    <property type="entry name" value="MFS"/>
    <property type="match status" value="1"/>
</dbReference>
<feature type="transmembrane region" description="Helical" evidence="4">
    <location>
        <begin position="242"/>
        <end position="265"/>
    </location>
</feature>
<feature type="transmembrane region" description="Helical" evidence="4">
    <location>
        <begin position="272"/>
        <end position="291"/>
    </location>
</feature>
<feature type="transmembrane region" description="Helical" evidence="4">
    <location>
        <begin position="161"/>
        <end position="181"/>
    </location>
</feature>
<feature type="transmembrane region" description="Helical" evidence="4">
    <location>
        <begin position="73"/>
        <end position="90"/>
    </location>
</feature>
<dbReference type="RefSeq" id="WP_189409333.1">
    <property type="nucleotide sequence ID" value="NZ_BMYJ01000001.1"/>
</dbReference>
<feature type="transmembrane region" description="Helical" evidence="4">
    <location>
        <begin position="297"/>
        <end position="320"/>
    </location>
</feature>
<reference evidence="6" key="2">
    <citation type="submission" date="2020-09" db="EMBL/GenBank/DDBJ databases">
        <authorList>
            <person name="Sun Q."/>
            <person name="Kim S."/>
        </authorList>
    </citation>
    <scope>NUCLEOTIDE SEQUENCE</scope>
    <source>
        <strain evidence="6">KCTC 23310</strain>
    </source>
</reference>
<feature type="transmembrane region" description="Helical" evidence="4">
    <location>
        <begin position="211"/>
        <end position="230"/>
    </location>
</feature>
<feature type="transmembrane region" description="Helical" evidence="4">
    <location>
        <begin position="362"/>
        <end position="380"/>
    </location>
</feature>
<dbReference type="InterPro" id="IPR020846">
    <property type="entry name" value="MFS_dom"/>
</dbReference>